<dbReference type="EMBL" id="FRCR01000024">
    <property type="protein sequence ID" value="SHM91698.1"/>
    <property type="molecule type" value="Genomic_DNA"/>
</dbReference>
<feature type="chain" id="PRO_5009928226" evidence="1">
    <location>
        <begin position="27"/>
        <end position="174"/>
    </location>
</feature>
<dbReference type="RefSeq" id="WP_073258634.1">
    <property type="nucleotide sequence ID" value="NZ_FRCR01000024.1"/>
</dbReference>
<name>A0A1M7MLG2_9FIRM</name>
<evidence type="ECO:0000313" key="2">
    <source>
        <dbReference type="EMBL" id="SHM91698.1"/>
    </source>
</evidence>
<feature type="signal peptide" evidence="1">
    <location>
        <begin position="1"/>
        <end position="26"/>
    </location>
</feature>
<sequence>MLNKKNVSLLVIVCLLMIINCNLAFADNGNLIKPNDAGGYWEYWKVAEVGSQYWTYSSWEIGASGTGYKGDSIAYGEQKSWSSTYSGTLKCSKIEIEASVGYSFTNSGSQWASYTAYFEYDGQYIEIQVRSVYKTKSVKQQKWIHNDGYDVPTGEYAYVYPKGWDHWDYRAVKY</sequence>
<accession>A0A1M7MLG2</accession>
<proteinExistence type="predicted"/>
<gene>
    <name evidence="2" type="ORF">SAMN05660826_02335</name>
</gene>
<evidence type="ECO:0000256" key="1">
    <source>
        <dbReference type="SAM" id="SignalP"/>
    </source>
</evidence>
<organism evidence="2 3">
    <name type="scientific">Caldanaerovirga acetigignens</name>
    <dbReference type="NCBI Taxonomy" id="447595"/>
    <lineage>
        <taxon>Bacteria</taxon>
        <taxon>Bacillati</taxon>
        <taxon>Bacillota</taxon>
        <taxon>Clostridia</taxon>
        <taxon>Thermosediminibacterales</taxon>
        <taxon>Thermosediminibacteraceae</taxon>
        <taxon>Caldanaerovirga</taxon>
    </lineage>
</organism>
<protein>
    <submittedName>
        <fullName evidence="2">Uncharacterized protein</fullName>
    </submittedName>
</protein>
<dbReference type="Proteomes" id="UP000184375">
    <property type="component" value="Unassembled WGS sequence"/>
</dbReference>
<evidence type="ECO:0000313" key="3">
    <source>
        <dbReference type="Proteomes" id="UP000184375"/>
    </source>
</evidence>
<keyword evidence="1" id="KW-0732">Signal</keyword>
<dbReference type="AlphaFoldDB" id="A0A1M7MLG2"/>
<dbReference type="STRING" id="447595.SAMN05660826_02335"/>
<reference evidence="3" key="1">
    <citation type="submission" date="2016-11" db="EMBL/GenBank/DDBJ databases">
        <authorList>
            <person name="Varghese N."/>
            <person name="Submissions S."/>
        </authorList>
    </citation>
    <scope>NUCLEOTIDE SEQUENCE [LARGE SCALE GENOMIC DNA]</scope>
    <source>
        <strain evidence="3">DSM 18802</strain>
    </source>
</reference>
<keyword evidence="3" id="KW-1185">Reference proteome</keyword>